<organism evidence="1 2">
    <name type="scientific">Marivibrio halodurans</name>
    <dbReference type="NCBI Taxonomy" id="2039722"/>
    <lineage>
        <taxon>Bacteria</taxon>
        <taxon>Pseudomonadati</taxon>
        <taxon>Pseudomonadota</taxon>
        <taxon>Alphaproteobacteria</taxon>
        <taxon>Rhodospirillales</taxon>
        <taxon>Rhodospirillaceae</taxon>
        <taxon>Marivibrio</taxon>
    </lineage>
</organism>
<reference evidence="1" key="1">
    <citation type="submission" date="2021-04" db="EMBL/GenBank/DDBJ databases">
        <authorList>
            <person name="Zhang D.-C."/>
        </authorList>
    </citation>
    <scope>NUCLEOTIDE SEQUENCE</scope>
    <source>
        <strain evidence="1">CGMCC 1.15697</strain>
    </source>
</reference>
<dbReference type="AlphaFoldDB" id="A0A8J7V3C3"/>
<evidence type="ECO:0000313" key="2">
    <source>
        <dbReference type="Proteomes" id="UP000672602"/>
    </source>
</evidence>
<accession>A0A8J7V3C3</accession>
<comment type="caution">
    <text evidence="1">The sequence shown here is derived from an EMBL/GenBank/DDBJ whole genome shotgun (WGS) entry which is preliminary data.</text>
</comment>
<proteinExistence type="predicted"/>
<gene>
    <name evidence="1" type="ORF">KAJ83_13790</name>
</gene>
<protein>
    <submittedName>
        <fullName evidence="1">Uncharacterized protein</fullName>
    </submittedName>
</protein>
<dbReference type="Proteomes" id="UP000672602">
    <property type="component" value="Unassembled WGS sequence"/>
</dbReference>
<dbReference type="EMBL" id="JAGMWN010000006">
    <property type="protein sequence ID" value="MBP5858086.1"/>
    <property type="molecule type" value="Genomic_DNA"/>
</dbReference>
<sequence length="476" mass="52124">MTQCREAPNLDDLLTSLADAPERKRIAMGEVVCLGLEAVRRRIGEANWAHTENLVAQLVRKAIQRVCAPADTYLRCSDGSFVIVFASCNETIAKARSVKIAEIVNQALFGMEHMDGVTIHSAVETADGYSVDQGRSAAEVLTEMTERAARRELMPERVTAPELEKAETVTKRTVKAGNEEAPAPETIAGSGKKADIDPDPIPHCRDQLIAAMHGFDSAPITFKFIPIWRVGKPDATYFHCMPMRDGTLGAPPAKSYDVLGQNPPRRRIIELDLAAMEHSLLALAGGVRKQPRMRLSINLHFETLASAPGREGLMSLLNETPKALRDRLSCRISDIPPGAPEGRLAELTAQLAPRIETLTSIVEYVEPMQVQARQLRRLRAARIRVAFLRDPGEVSNDPLAYGGRFTRLCADIGIMPGISRVERMNRALQWSYAGFALMTGSVLGGPYDVPPPNLPINVGTFEAAGGRKRPVWQGRA</sequence>
<evidence type="ECO:0000313" key="1">
    <source>
        <dbReference type="EMBL" id="MBP5858086.1"/>
    </source>
</evidence>
<name>A0A8J7V3C3_9PROT</name>
<keyword evidence="2" id="KW-1185">Reference proteome</keyword>
<dbReference type="RefSeq" id="WP_210682665.1">
    <property type="nucleotide sequence ID" value="NZ_JAGMWN010000006.1"/>
</dbReference>